<evidence type="ECO:0000313" key="2">
    <source>
        <dbReference type="Proteomes" id="UP000318405"/>
    </source>
</evidence>
<evidence type="ECO:0000313" key="1">
    <source>
        <dbReference type="EMBL" id="TSH89120.1"/>
    </source>
</evidence>
<reference evidence="1 2" key="1">
    <citation type="submission" date="2019-07" db="EMBL/GenBank/DDBJ databases">
        <title>Qingshengfaniella alkalisoli gen. nov., sp. nov., isolated from saline soil.</title>
        <authorList>
            <person name="Xu L."/>
            <person name="Huang X.-X."/>
            <person name="Sun J.-Q."/>
        </authorList>
    </citation>
    <scope>NUCLEOTIDE SEQUENCE [LARGE SCALE GENOMIC DNA]</scope>
    <source>
        <strain evidence="1 2">DSM 27279</strain>
    </source>
</reference>
<dbReference type="EMBL" id="VLTJ01000042">
    <property type="protein sequence ID" value="TSH89120.1"/>
    <property type="molecule type" value="Genomic_DNA"/>
</dbReference>
<accession>A0A556A8B3</accession>
<comment type="caution">
    <text evidence="1">The sequence shown here is derived from an EMBL/GenBank/DDBJ whole genome shotgun (WGS) entry which is preliminary data.</text>
</comment>
<protein>
    <submittedName>
        <fullName evidence="1">SapC family protein</fullName>
    </submittedName>
</protein>
<dbReference type="AlphaFoldDB" id="A0A556A8B3"/>
<organism evidence="1 2">
    <name type="scientific">Verticiella sediminum</name>
    <dbReference type="NCBI Taxonomy" id="1247510"/>
    <lineage>
        <taxon>Bacteria</taxon>
        <taxon>Pseudomonadati</taxon>
        <taxon>Pseudomonadota</taxon>
        <taxon>Betaproteobacteria</taxon>
        <taxon>Burkholderiales</taxon>
        <taxon>Alcaligenaceae</taxon>
        <taxon>Verticiella</taxon>
    </lineage>
</organism>
<dbReference type="Proteomes" id="UP000318405">
    <property type="component" value="Unassembled WGS sequence"/>
</dbReference>
<proteinExistence type="predicted"/>
<keyword evidence="2" id="KW-1185">Reference proteome</keyword>
<dbReference type="OrthoDB" id="9806524at2"/>
<gene>
    <name evidence="1" type="ORF">FOZ76_26285</name>
</gene>
<dbReference type="Pfam" id="PF07277">
    <property type="entry name" value="SapC"/>
    <property type="match status" value="1"/>
</dbReference>
<sequence length="264" mass="29340">MDPGVMAIQVLSRQEHKNLRLKAPDQPYAFAAKRMLAGLVVPELAEVAKYMPIAFTHNKEQDQTHMVCLLGLGEDNLFVDPDGKWIGGYVPAVLRAWPFSLIRQGDKRVIGVERESPALLEGDVGTPLFLESGEPSPRLEKTIQFLQAFSDQEQVVARALAALQKAEVLVPWDLTVKRPEGSLQINGLLQIDKAAYAALSDAAFLELRRAGALPLVYAHDFSLRNVATLETLAQRRAQIEQREAPVNLDALPENLFESDDYLKF</sequence>
<dbReference type="InterPro" id="IPR010836">
    <property type="entry name" value="SapC"/>
</dbReference>
<name>A0A556A8B3_9BURK</name>